<sequence>MTDLAGKVIVVTGGCSGIGLATVKRLLELHADVAVGDVAEQPAPDLQGHVFYRPLDVSDRGSARAFMSAVLERFGRIDGLVSNAGICPNEGEMASDDIYERVMAVNLRGVWNMGTEAIKIMVDQPTKGVIVNTASDAALKGIKGLAAYTASKHGVLGLTRAWCKEWTPKGIRINAVAPGVTNTPMVARIASDHTDGEAATKQWLQNIPMARFGEPAEIASVICFLLSKDASFMSGQVVRIGGGEGE</sequence>
<dbReference type="PANTHER" id="PTHR42760">
    <property type="entry name" value="SHORT-CHAIN DEHYDROGENASES/REDUCTASES FAMILY MEMBER"/>
    <property type="match status" value="1"/>
</dbReference>
<dbReference type="InterPro" id="IPR036291">
    <property type="entry name" value="NAD(P)-bd_dom_sf"/>
</dbReference>
<dbReference type="AlphaFoldDB" id="A0A0D2AKZ4"/>
<dbReference type="GO" id="GO:0016616">
    <property type="term" value="F:oxidoreductase activity, acting on the CH-OH group of donors, NAD or NADP as acceptor"/>
    <property type="evidence" value="ECO:0007669"/>
    <property type="project" value="TreeGrafter"/>
</dbReference>
<dbReference type="STRING" id="569365.A0A0D2AKZ4"/>
<dbReference type="VEuPathDB" id="FungiDB:PV07_08833"/>
<dbReference type="OrthoDB" id="1669814at2759"/>
<dbReference type="PANTHER" id="PTHR42760:SF45">
    <property type="entry name" value="SHORT CHAIN DEHYDROGENASE_REDUCTASE FAMILY PROTEIN, PUTATIVE (AFU_ORTHOLOGUE AFUA_3G09150)-RELATED"/>
    <property type="match status" value="1"/>
</dbReference>
<dbReference type="Proteomes" id="UP000054466">
    <property type="component" value="Unassembled WGS sequence"/>
</dbReference>
<evidence type="ECO:0000256" key="2">
    <source>
        <dbReference type="ARBA" id="ARBA00022857"/>
    </source>
</evidence>
<dbReference type="EMBL" id="KN847044">
    <property type="protein sequence ID" value="KIW25672.1"/>
    <property type="molecule type" value="Genomic_DNA"/>
</dbReference>
<evidence type="ECO:0000313" key="4">
    <source>
        <dbReference type="Proteomes" id="UP000054466"/>
    </source>
</evidence>
<dbReference type="SUPFAM" id="SSF51735">
    <property type="entry name" value="NAD(P)-binding Rossmann-fold domains"/>
    <property type="match status" value="1"/>
</dbReference>
<evidence type="ECO:0000256" key="1">
    <source>
        <dbReference type="ARBA" id="ARBA00006484"/>
    </source>
</evidence>
<dbReference type="CDD" id="cd05233">
    <property type="entry name" value="SDR_c"/>
    <property type="match status" value="1"/>
</dbReference>
<keyword evidence="2" id="KW-0521">NADP</keyword>
<gene>
    <name evidence="3" type="ORF">PV07_08833</name>
</gene>
<dbReference type="Pfam" id="PF13561">
    <property type="entry name" value="adh_short_C2"/>
    <property type="match status" value="1"/>
</dbReference>
<dbReference type="PRINTS" id="PR00080">
    <property type="entry name" value="SDRFAMILY"/>
</dbReference>
<dbReference type="PROSITE" id="PS00061">
    <property type="entry name" value="ADH_SHORT"/>
    <property type="match status" value="1"/>
</dbReference>
<dbReference type="Gene3D" id="3.40.50.720">
    <property type="entry name" value="NAD(P)-binding Rossmann-like Domain"/>
    <property type="match status" value="1"/>
</dbReference>
<dbReference type="GO" id="GO:0048038">
    <property type="term" value="F:quinone binding"/>
    <property type="evidence" value="ECO:0007669"/>
    <property type="project" value="TreeGrafter"/>
</dbReference>
<dbReference type="GeneID" id="27348027"/>
<name>A0A0D2AKZ4_9EURO</name>
<dbReference type="InterPro" id="IPR002347">
    <property type="entry name" value="SDR_fam"/>
</dbReference>
<reference evidence="3 4" key="1">
    <citation type="submission" date="2015-01" db="EMBL/GenBank/DDBJ databases">
        <title>The Genome Sequence of Cladophialophora immunda CBS83496.</title>
        <authorList>
            <consortium name="The Broad Institute Genomics Platform"/>
            <person name="Cuomo C."/>
            <person name="de Hoog S."/>
            <person name="Gorbushina A."/>
            <person name="Stielow B."/>
            <person name="Teixiera M."/>
            <person name="Abouelleil A."/>
            <person name="Chapman S.B."/>
            <person name="Priest M."/>
            <person name="Young S.K."/>
            <person name="Wortman J."/>
            <person name="Nusbaum C."/>
            <person name="Birren B."/>
        </authorList>
    </citation>
    <scope>NUCLEOTIDE SEQUENCE [LARGE SCALE GENOMIC DNA]</scope>
    <source>
        <strain evidence="3 4">CBS 83496</strain>
    </source>
</reference>
<evidence type="ECO:0000313" key="3">
    <source>
        <dbReference type="EMBL" id="KIW25672.1"/>
    </source>
</evidence>
<dbReference type="FunFam" id="3.40.50.720:FF:000084">
    <property type="entry name" value="Short-chain dehydrogenase reductase"/>
    <property type="match status" value="1"/>
</dbReference>
<dbReference type="HOGENOM" id="CLU_010194_1_0_1"/>
<accession>A0A0D2AKZ4</accession>
<dbReference type="PRINTS" id="PR00081">
    <property type="entry name" value="GDHRDH"/>
</dbReference>
<keyword evidence="4" id="KW-1185">Reference proteome</keyword>
<proteinExistence type="inferred from homology"/>
<dbReference type="RefSeq" id="XP_016245888.1">
    <property type="nucleotide sequence ID" value="XM_016396032.1"/>
</dbReference>
<organism evidence="3 4">
    <name type="scientific">Cladophialophora immunda</name>
    <dbReference type="NCBI Taxonomy" id="569365"/>
    <lineage>
        <taxon>Eukaryota</taxon>
        <taxon>Fungi</taxon>
        <taxon>Dikarya</taxon>
        <taxon>Ascomycota</taxon>
        <taxon>Pezizomycotina</taxon>
        <taxon>Eurotiomycetes</taxon>
        <taxon>Chaetothyriomycetidae</taxon>
        <taxon>Chaetothyriales</taxon>
        <taxon>Herpotrichiellaceae</taxon>
        <taxon>Cladophialophora</taxon>
    </lineage>
</organism>
<protein>
    <submittedName>
        <fullName evidence="3">Uncharacterized protein</fullName>
    </submittedName>
</protein>
<dbReference type="InterPro" id="IPR020904">
    <property type="entry name" value="Sc_DH/Rdtase_CS"/>
</dbReference>
<dbReference type="GO" id="GO:0006633">
    <property type="term" value="P:fatty acid biosynthetic process"/>
    <property type="evidence" value="ECO:0007669"/>
    <property type="project" value="TreeGrafter"/>
</dbReference>
<comment type="similarity">
    <text evidence="1">Belongs to the short-chain dehydrogenases/reductases (SDR) family.</text>
</comment>